<comment type="similarity">
    <text evidence="2">Belongs to the ADIPOR family.</text>
</comment>
<proteinExistence type="inferred from homology"/>
<evidence type="ECO:0000256" key="5">
    <source>
        <dbReference type="ARBA" id="ARBA00023136"/>
    </source>
</evidence>
<feature type="transmembrane region" description="Helical" evidence="7">
    <location>
        <begin position="167"/>
        <end position="186"/>
    </location>
</feature>
<feature type="transmembrane region" description="Helical" evidence="7">
    <location>
        <begin position="271"/>
        <end position="291"/>
    </location>
</feature>
<dbReference type="PANTHER" id="PTHR20855:SF52">
    <property type="entry name" value="ADIPONECTIN RECEPTOR PROTEIN"/>
    <property type="match status" value="1"/>
</dbReference>
<dbReference type="AlphaFoldDB" id="A0A0C9TPR9"/>
<dbReference type="GO" id="GO:0016020">
    <property type="term" value="C:membrane"/>
    <property type="evidence" value="ECO:0007669"/>
    <property type="project" value="UniProtKB-SubCell"/>
</dbReference>
<feature type="binding site" evidence="6">
    <location>
        <position position="273"/>
    </location>
    <ligand>
        <name>Zn(2+)</name>
        <dbReference type="ChEBI" id="CHEBI:29105"/>
    </ligand>
</feature>
<keyword evidence="5 7" id="KW-0472">Membrane</keyword>
<evidence type="ECO:0000313" key="9">
    <source>
        <dbReference type="Proteomes" id="UP000053647"/>
    </source>
</evidence>
<feature type="transmembrane region" description="Helical" evidence="7">
    <location>
        <begin position="97"/>
        <end position="117"/>
    </location>
</feature>
<dbReference type="GO" id="GO:0006882">
    <property type="term" value="P:intracellular zinc ion homeostasis"/>
    <property type="evidence" value="ECO:0007669"/>
    <property type="project" value="TreeGrafter"/>
</dbReference>
<evidence type="ECO:0000256" key="1">
    <source>
        <dbReference type="ARBA" id="ARBA00004141"/>
    </source>
</evidence>
<dbReference type="PANTHER" id="PTHR20855">
    <property type="entry name" value="ADIPOR/PROGESTIN RECEPTOR-RELATED"/>
    <property type="match status" value="1"/>
</dbReference>
<feature type="transmembrane region" description="Helical" evidence="7">
    <location>
        <begin position="138"/>
        <end position="161"/>
    </location>
</feature>
<evidence type="ECO:0008006" key="10">
    <source>
        <dbReference type="Google" id="ProtNLM"/>
    </source>
</evidence>
<evidence type="ECO:0000256" key="2">
    <source>
        <dbReference type="ARBA" id="ARBA00007018"/>
    </source>
</evidence>
<evidence type="ECO:0000256" key="7">
    <source>
        <dbReference type="SAM" id="Phobius"/>
    </source>
</evidence>
<dbReference type="Pfam" id="PF03006">
    <property type="entry name" value="HlyIII"/>
    <property type="match status" value="1"/>
</dbReference>
<evidence type="ECO:0000313" key="8">
    <source>
        <dbReference type="EMBL" id="KIJ09762.1"/>
    </source>
</evidence>
<keyword evidence="6" id="KW-0479">Metal-binding</keyword>
<feature type="transmembrane region" description="Helical" evidence="7">
    <location>
        <begin position="231"/>
        <end position="250"/>
    </location>
</feature>
<dbReference type="InterPro" id="IPR004254">
    <property type="entry name" value="AdipoR/HlyIII-related"/>
</dbReference>
<evidence type="ECO:0000256" key="3">
    <source>
        <dbReference type="ARBA" id="ARBA00022692"/>
    </source>
</evidence>
<keyword evidence="4 7" id="KW-1133">Transmembrane helix</keyword>
<dbReference type="GO" id="GO:0038023">
    <property type="term" value="F:signaling receptor activity"/>
    <property type="evidence" value="ECO:0007669"/>
    <property type="project" value="TreeGrafter"/>
</dbReference>
<evidence type="ECO:0000256" key="4">
    <source>
        <dbReference type="ARBA" id="ARBA00022989"/>
    </source>
</evidence>
<feature type="binding site" evidence="6">
    <location>
        <position position="123"/>
    </location>
    <ligand>
        <name>Zn(2+)</name>
        <dbReference type="ChEBI" id="CHEBI:29105"/>
    </ligand>
</feature>
<keyword evidence="9" id="KW-1185">Reference proteome</keyword>
<accession>A0A0C9TPR9</accession>
<dbReference type="HOGENOM" id="CLU_023075_2_0_1"/>
<dbReference type="Proteomes" id="UP000053647">
    <property type="component" value="Unassembled WGS sequence"/>
</dbReference>
<feature type="transmembrane region" description="Helical" evidence="7">
    <location>
        <begin position="73"/>
        <end position="91"/>
    </location>
</feature>
<comment type="subcellular location">
    <subcellularLocation>
        <location evidence="1">Membrane</location>
        <topology evidence="1">Multi-pass membrane protein</topology>
    </subcellularLocation>
</comment>
<reference evidence="8 9" key="1">
    <citation type="submission" date="2014-06" db="EMBL/GenBank/DDBJ databases">
        <authorList>
            <consortium name="DOE Joint Genome Institute"/>
            <person name="Kuo A."/>
            <person name="Kohler A."/>
            <person name="Nagy L.G."/>
            <person name="Floudas D."/>
            <person name="Copeland A."/>
            <person name="Barry K.W."/>
            <person name="Cichocki N."/>
            <person name="Veneault-Fourrey C."/>
            <person name="LaButti K."/>
            <person name="Lindquist E.A."/>
            <person name="Lipzen A."/>
            <person name="Lundell T."/>
            <person name="Morin E."/>
            <person name="Murat C."/>
            <person name="Sun H."/>
            <person name="Tunlid A."/>
            <person name="Henrissat B."/>
            <person name="Grigoriev I.V."/>
            <person name="Hibbett D.S."/>
            <person name="Martin F."/>
            <person name="Nordberg H.P."/>
            <person name="Cantor M.N."/>
            <person name="Hua S.X."/>
        </authorList>
    </citation>
    <scope>NUCLEOTIDE SEQUENCE [LARGE SCALE GENOMIC DNA]</scope>
    <source>
        <strain evidence="8 9">ATCC 200175</strain>
    </source>
</reference>
<keyword evidence="6" id="KW-0862">Zinc</keyword>
<reference evidence="9" key="2">
    <citation type="submission" date="2015-01" db="EMBL/GenBank/DDBJ databases">
        <title>Evolutionary Origins and Diversification of the Mycorrhizal Mutualists.</title>
        <authorList>
            <consortium name="DOE Joint Genome Institute"/>
            <consortium name="Mycorrhizal Genomics Consortium"/>
            <person name="Kohler A."/>
            <person name="Kuo A."/>
            <person name="Nagy L.G."/>
            <person name="Floudas D."/>
            <person name="Copeland A."/>
            <person name="Barry K.W."/>
            <person name="Cichocki N."/>
            <person name="Veneault-Fourrey C."/>
            <person name="LaButti K."/>
            <person name="Lindquist E.A."/>
            <person name="Lipzen A."/>
            <person name="Lundell T."/>
            <person name="Morin E."/>
            <person name="Murat C."/>
            <person name="Riley R."/>
            <person name="Ohm R."/>
            <person name="Sun H."/>
            <person name="Tunlid A."/>
            <person name="Henrissat B."/>
            <person name="Grigoriev I.V."/>
            <person name="Hibbett D.S."/>
            <person name="Martin F."/>
        </authorList>
    </citation>
    <scope>NUCLEOTIDE SEQUENCE [LARGE SCALE GENOMIC DNA]</scope>
    <source>
        <strain evidence="9">ATCC 200175</strain>
    </source>
</reference>
<organism evidence="8 9">
    <name type="scientific">Paxillus involutus ATCC 200175</name>
    <dbReference type="NCBI Taxonomy" id="664439"/>
    <lineage>
        <taxon>Eukaryota</taxon>
        <taxon>Fungi</taxon>
        <taxon>Dikarya</taxon>
        <taxon>Basidiomycota</taxon>
        <taxon>Agaricomycotina</taxon>
        <taxon>Agaricomycetes</taxon>
        <taxon>Agaricomycetidae</taxon>
        <taxon>Boletales</taxon>
        <taxon>Paxilineae</taxon>
        <taxon>Paxillaceae</taxon>
        <taxon>Paxillus</taxon>
    </lineage>
</organism>
<gene>
    <name evidence="8" type="ORF">PAXINDRAFT_172361</name>
</gene>
<feature type="transmembrane region" description="Helical" evidence="7">
    <location>
        <begin position="198"/>
        <end position="219"/>
    </location>
</feature>
<sequence length="303" mass="33353">MHRRRRDSQNENVQPDYSANKSLTLSWNEIPEWQRDNEFILGGYRRVQNGWSGCVASIFGYLHNETVNIHSHLWGALLFVVLLATFQPKYVGAYETATWIDTCAFAVFLLSAVFCLIASAAFHTSTCHSERVSAKCHALDYTGIVVLTVGSFVPCIFYGFYCEPLSQALYLIAIALVGAGAAYIVLDPEYAKPTHRGARTGVFIGLGLCAVIPVTQLVITHGATRLFSEMGFGWLLTSGALYIAGALIYATRIPERTAPGKFDCLFASHQIFHVCVVLAALAHWFCVLTAFDHWHSDSGVCGS</sequence>
<feature type="binding site" evidence="6">
    <location>
        <position position="269"/>
    </location>
    <ligand>
        <name>Zn(2+)</name>
        <dbReference type="ChEBI" id="CHEBI:29105"/>
    </ligand>
</feature>
<dbReference type="EMBL" id="KN819436">
    <property type="protein sequence ID" value="KIJ09762.1"/>
    <property type="molecule type" value="Genomic_DNA"/>
</dbReference>
<dbReference type="GO" id="GO:0046872">
    <property type="term" value="F:metal ion binding"/>
    <property type="evidence" value="ECO:0007669"/>
    <property type="project" value="UniProtKB-KW"/>
</dbReference>
<protein>
    <recommendedName>
        <fullName evidence="10">HlyIII-domain-containing protein</fullName>
    </recommendedName>
</protein>
<name>A0A0C9TPR9_PAXIN</name>
<dbReference type="OrthoDB" id="529367at2759"/>
<evidence type="ECO:0000256" key="6">
    <source>
        <dbReference type="PIRSR" id="PIRSR604254-1"/>
    </source>
</evidence>
<keyword evidence="3 7" id="KW-0812">Transmembrane</keyword>